<feature type="transmembrane region" description="Helical" evidence="10">
    <location>
        <begin position="9"/>
        <end position="29"/>
    </location>
</feature>
<dbReference type="EMBL" id="JACEIB010000007">
    <property type="protein sequence ID" value="MBA2934956.1"/>
    <property type="molecule type" value="Genomic_DNA"/>
</dbReference>
<proteinExistence type="inferred from homology"/>
<dbReference type="GO" id="GO:0005886">
    <property type="term" value="C:plasma membrane"/>
    <property type="evidence" value="ECO:0007669"/>
    <property type="project" value="UniProtKB-SubCell"/>
</dbReference>
<dbReference type="InterPro" id="IPR005829">
    <property type="entry name" value="Sugar_transporter_CS"/>
</dbReference>
<comment type="subcellular location">
    <subcellularLocation>
        <location evidence="1">Cell membrane</location>
        <topology evidence="1">Multi-pass membrane protein</topology>
    </subcellularLocation>
</comment>
<evidence type="ECO:0000256" key="7">
    <source>
        <dbReference type="ARBA" id="ARBA00022989"/>
    </source>
</evidence>
<accession>A0A838LA22</accession>
<evidence type="ECO:0000256" key="6">
    <source>
        <dbReference type="ARBA" id="ARBA00022692"/>
    </source>
</evidence>
<protein>
    <submittedName>
        <fullName evidence="12">Sugar porter family MFS transporter</fullName>
    </submittedName>
</protein>
<dbReference type="InterPro" id="IPR050360">
    <property type="entry name" value="MFS_Sugar_Transporters"/>
</dbReference>
<dbReference type="PROSITE" id="PS50850">
    <property type="entry name" value="MFS"/>
    <property type="match status" value="1"/>
</dbReference>
<keyword evidence="13" id="KW-1185">Reference proteome</keyword>
<dbReference type="CDD" id="cd17359">
    <property type="entry name" value="MFS_XylE_like"/>
    <property type="match status" value="1"/>
</dbReference>
<evidence type="ECO:0000256" key="8">
    <source>
        <dbReference type="ARBA" id="ARBA00023136"/>
    </source>
</evidence>
<dbReference type="AlphaFoldDB" id="A0A838LA22"/>
<feature type="transmembrane region" description="Helical" evidence="10">
    <location>
        <begin position="49"/>
        <end position="70"/>
    </location>
</feature>
<keyword evidence="7 10" id="KW-1133">Transmembrane helix</keyword>
<dbReference type="NCBIfam" id="TIGR00879">
    <property type="entry name" value="SP"/>
    <property type="match status" value="1"/>
</dbReference>
<feature type="transmembrane region" description="Helical" evidence="10">
    <location>
        <begin position="298"/>
        <end position="318"/>
    </location>
</feature>
<evidence type="ECO:0000256" key="9">
    <source>
        <dbReference type="RuleBase" id="RU003346"/>
    </source>
</evidence>
<dbReference type="PANTHER" id="PTHR48022:SF2">
    <property type="entry name" value="PLASTIDIC GLUCOSE TRANSPORTER 4"/>
    <property type="match status" value="1"/>
</dbReference>
<feature type="domain" description="Major facilitator superfamily (MFS) profile" evidence="11">
    <location>
        <begin position="16"/>
        <end position="459"/>
    </location>
</feature>
<evidence type="ECO:0000256" key="1">
    <source>
        <dbReference type="ARBA" id="ARBA00004651"/>
    </source>
</evidence>
<dbReference type="PROSITE" id="PS00217">
    <property type="entry name" value="SUGAR_TRANSPORT_2"/>
    <property type="match status" value="1"/>
</dbReference>
<comment type="similarity">
    <text evidence="2 9">Belongs to the major facilitator superfamily. Sugar transporter (TC 2.A.1.1) family.</text>
</comment>
<dbReference type="InterPro" id="IPR047984">
    <property type="entry name" value="XylE-like"/>
</dbReference>
<keyword evidence="6 10" id="KW-0812">Transmembrane</keyword>
<dbReference type="InterPro" id="IPR003663">
    <property type="entry name" value="Sugar/inositol_transpt"/>
</dbReference>
<gene>
    <name evidence="12" type="ORF">HZF05_12690</name>
</gene>
<dbReference type="Proteomes" id="UP000570166">
    <property type="component" value="Unassembled WGS sequence"/>
</dbReference>
<dbReference type="InterPro" id="IPR005828">
    <property type="entry name" value="MFS_sugar_transport-like"/>
</dbReference>
<dbReference type="InterPro" id="IPR036259">
    <property type="entry name" value="MFS_trans_sf"/>
</dbReference>
<evidence type="ECO:0000256" key="2">
    <source>
        <dbReference type="ARBA" id="ARBA00010992"/>
    </source>
</evidence>
<sequence length="468" mass="48954">MRQGATSSYAGFIALISGVATIGGFLFGFDSGVINGTVEGLAQAFHTTSAGTGFNVASVLLGSAVGAFAAGSLADVYGRRSILIISAVMFFFSAIGAGAATGSAMFVAARLLGGFAVGAASVLSPAYVAEVTPAATRGKLSTLQQIMINVGLLGSFISNALLAHFAGSATHPLWGGLEAWRWMFWMQTIPSAVFFFALLTIPESPRYLVARGRRDEAHAVLDKIMDDAEAKQKIGEIEASLNRDHKPSLADLKDPATGRIRKVVWAGVGIAAFQQLVGINVIFYYGSVLWQSIGYTEAASLGFNILTGVLAVISCLISSNLVDRVGRKPLLLVGSAGMAVTLVIVAIALSTGTTDAGNKLTLAYTPGMIAVVSVYVYSIFFNLSWGPVVWVMLGEMFPNQVRGSALAVSGLSQWVANFAITMTFPILLASIGLVGAYAVYAFFAAVSIPFVAKLVQETKGVELEAMQG</sequence>
<dbReference type="PRINTS" id="PR00171">
    <property type="entry name" value="SUGRTRNSPORT"/>
</dbReference>
<feature type="transmembrane region" description="Helical" evidence="10">
    <location>
        <begin position="263"/>
        <end position="286"/>
    </location>
</feature>
<feature type="transmembrane region" description="Helical" evidence="10">
    <location>
        <begin position="107"/>
        <end position="129"/>
    </location>
</feature>
<keyword evidence="3 9" id="KW-0813">Transport</keyword>
<evidence type="ECO:0000313" key="12">
    <source>
        <dbReference type="EMBL" id="MBA2934956.1"/>
    </source>
</evidence>
<feature type="transmembrane region" description="Helical" evidence="10">
    <location>
        <begin position="369"/>
        <end position="393"/>
    </location>
</feature>
<name>A0A838LA22_9SPHN</name>
<evidence type="ECO:0000256" key="3">
    <source>
        <dbReference type="ARBA" id="ARBA00022448"/>
    </source>
</evidence>
<dbReference type="InterPro" id="IPR020846">
    <property type="entry name" value="MFS_dom"/>
</dbReference>
<feature type="transmembrane region" description="Helical" evidence="10">
    <location>
        <begin position="182"/>
        <end position="201"/>
    </location>
</feature>
<evidence type="ECO:0000259" key="11">
    <source>
        <dbReference type="PROSITE" id="PS50850"/>
    </source>
</evidence>
<evidence type="ECO:0000256" key="5">
    <source>
        <dbReference type="ARBA" id="ARBA00022597"/>
    </source>
</evidence>
<dbReference type="GO" id="GO:0005351">
    <property type="term" value="F:carbohydrate:proton symporter activity"/>
    <property type="evidence" value="ECO:0007669"/>
    <property type="project" value="TreeGrafter"/>
</dbReference>
<keyword evidence="8 10" id="KW-0472">Membrane</keyword>
<feature type="transmembrane region" description="Helical" evidence="10">
    <location>
        <begin position="434"/>
        <end position="452"/>
    </location>
</feature>
<keyword evidence="5" id="KW-0762">Sugar transport</keyword>
<evidence type="ECO:0000313" key="13">
    <source>
        <dbReference type="Proteomes" id="UP000570166"/>
    </source>
</evidence>
<feature type="transmembrane region" description="Helical" evidence="10">
    <location>
        <begin position="330"/>
        <end position="349"/>
    </location>
</feature>
<feature type="transmembrane region" description="Helical" evidence="10">
    <location>
        <begin position="405"/>
        <end position="428"/>
    </location>
</feature>
<dbReference type="RefSeq" id="WP_160366725.1">
    <property type="nucleotide sequence ID" value="NZ_JACEIB010000007.1"/>
</dbReference>
<dbReference type="SUPFAM" id="SSF103473">
    <property type="entry name" value="MFS general substrate transporter"/>
    <property type="match status" value="1"/>
</dbReference>
<dbReference type="FunFam" id="1.20.1250.20:FF:000122">
    <property type="entry name" value="D-xylose transporter XylE"/>
    <property type="match status" value="1"/>
</dbReference>
<dbReference type="PANTHER" id="PTHR48022">
    <property type="entry name" value="PLASTIDIC GLUCOSE TRANSPORTER 4"/>
    <property type="match status" value="1"/>
</dbReference>
<dbReference type="Pfam" id="PF00083">
    <property type="entry name" value="Sugar_tr"/>
    <property type="match status" value="1"/>
</dbReference>
<reference evidence="12 13" key="1">
    <citation type="submission" date="2020-07" db="EMBL/GenBank/DDBJ databases">
        <authorList>
            <person name="Sun Q."/>
        </authorList>
    </citation>
    <scope>NUCLEOTIDE SEQUENCE [LARGE SCALE GENOMIC DNA]</scope>
    <source>
        <strain evidence="12 13">CGMCC 1.13654</strain>
    </source>
</reference>
<dbReference type="Gene3D" id="1.20.1250.20">
    <property type="entry name" value="MFS general substrate transporter like domains"/>
    <property type="match status" value="1"/>
</dbReference>
<comment type="caution">
    <text evidence="12">The sequence shown here is derived from an EMBL/GenBank/DDBJ whole genome shotgun (WGS) entry which is preliminary data.</text>
</comment>
<feature type="transmembrane region" description="Helical" evidence="10">
    <location>
        <begin position="150"/>
        <end position="170"/>
    </location>
</feature>
<dbReference type="PROSITE" id="PS00216">
    <property type="entry name" value="SUGAR_TRANSPORT_1"/>
    <property type="match status" value="1"/>
</dbReference>
<keyword evidence="4" id="KW-1003">Cell membrane</keyword>
<evidence type="ECO:0000256" key="10">
    <source>
        <dbReference type="SAM" id="Phobius"/>
    </source>
</evidence>
<evidence type="ECO:0000256" key="4">
    <source>
        <dbReference type="ARBA" id="ARBA00022475"/>
    </source>
</evidence>
<organism evidence="12 13">
    <name type="scientific">Sphingomonas chungangi</name>
    <dbReference type="NCBI Taxonomy" id="2683589"/>
    <lineage>
        <taxon>Bacteria</taxon>
        <taxon>Pseudomonadati</taxon>
        <taxon>Pseudomonadota</taxon>
        <taxon>Alphaproteobacteria</taxon>
        <taxon>Sphingomonadales</taxon>
        <taxon>Sphingomonadaceae</taxon>
        <taxon>Sphingomonas</taxon>
    </lineage>
</organism>
<feature type="transmembrane region" description="Helical" evidence="10">
    <location>
        <begin position="82"/>
        <end position="101"/>
    </location>
</feature>